<keyword evidence="6 8" id="KW-0408">Iron</keyword>
<dbReference type="Pfam" id="PF00919">
    <property type="entry name" value="UPF0004"/>
    <property type="match status" value="1"/>
</dbReference>
<dbReference type="InterPro" id="IPR012340">
    <property type="entry name" value="NA-bd_OB-fold"/>
</dbReference>
<feature type="domain" description="Radical SAM core" evidence="12">
    <location>
        <begin position="143"/>
        <end position="376"/>
    </location>
</feature>
<dbReference type="EC" id="2.8.4.4" evidence="8"/>
<dbReference type="InterPro" id="IPR006638">
    <property type="entry name" value="Elp3/MiaA/NifB-like_rSAM"/>
</dbReference>
<feature type="domain" description="TRAM" evidence="10">
    <location>
        <begin position="378"/>
        <end position="451"/>
    </location>
</feature>
<sequence>MIEAPPAPERAFHIVTLGCSKNRVDSDGMDHLLRRRGMAPTARPEDAHVLIVNTCGFLGAARAESVGAIEELLGGRRDGQVVIAAGCMPALGNYADDIPSGVDRVLTTREWYRIGDVVGDLLGEATPPEVAGCEGMLTTFDRRQAGPSAYVKVADGCDHNCSFCTIPSIKGRQASKRPLHVLQEVVDLVAGGTKEVVLVAQDTIRYGADLGMKHGLPQLLESIAEGVPDLAWLRLLYIYPSPLTLRMVDTMAAHDALLPYLDMPIQHADREVLRTMNRPSDVEMTRRLVDHARAKLPDVAMRTTFIVGYPGETDAQFRTLLRFVEEMEFDHVGVFPYSPEPGTKAVTLDLPPVPAAVAEERRAAIMEAQQAISWRKNRALVGSTLQVLIEAQGEAEDEAGQTEPISVGRARRHAPEVDGLVFVPGALPVGALVEMEVSEAGPYDLWAQPAGSSTERRARRPSLASARAARRRRDGAARSPRVTRPERRGQGRPVPMATPAGT</sequence>
<dbReference type="InterPro" id="IPR038135">
    <property type="entry name" value="Methylthiotransferase_N_sf"/>
</dbReference>
<dbReference type="CDD" id="cd01335">
    <property type="entry name" value="Radical_SAM"/>
    <property type="match status" value="1"/>
</dbReference>
<evidence type="ECO:0000256" key="8">
    <source>
        <dbReference type="HAMAP-Rule" id="MF_01865"/>
    </source>
</evidence>
<evidence type="ECO:0000256" key="2">
    <source>
        <dbReference type="ARBA" id="ARBA00022490"/>
    </source>
</evidence>
<evidence type="ECO:0000256" key="1">
    <source>
        <dbReference type="ARBA" id="ARBA00022485"/>
    </source>
</evidence>
<evidence type="ECO:0000256" key="6">
    <source>
        <dbReference type="ARBA" id="ARBA00023004"/>
    </source>
</evidence>
<keyword evidence="1 8" id="KW-0004">4Fe-4S</keyword>
<dbReference type="Gene3D" id="3.40.50.12160">
    <property type="entry name" value="Methylthiotransferase, N-terminal domain"/>
    <property type="match status" value="1"/>
</dbReference>
<feature type="binding site" evidence="8">
    <location>
        <position position="161"/>
    </location>
    <ligand>
        <name>[4Fe-4S] cluster</name>
        <dbReference type="ChEBI" id="CHEBI:49883"/>
        <label>2</label>
        <note>4Fe-4S-S-AdoMet</note>
    </ligand>
</feature>
<dbReference type="InterPro" id="IPR023404">
    <property type="entry name" value="rSAM_horseshoe"/>
</dbReference>
<dbReference type="Gene3D" id="2.40.50.140">
    <property type="entry name" value="Nucleic acid-binding proteins"/>
    <property type="match status" value="1"/>
</dbReference>
<keyword evidence="3 8" id="KW-0808">Transferase</keyword>
<dbReference type="PROSITE" id="PS51918">
    <property type="entry name" value="RADICAL_SAM"/>
    <property type="match status" value="1"/>
</dbReference>
<dbReference type="PROSITE" id="PS51449">
    <property type="entry name" value="MTTASE_N"/>
    <property type="match status" value="1"/>
</dbReference>
<evidence type="ECO:0000256" key="3">
    <source>
        <dbReference type="ARBA" id="ARBA00022679"/>
    </source>
</evidence>
<name>A0A6J4VT23_9BACT</name>
<keyword evidence="5 8" id="KW-0479">Metal-binding</keyword>
<dbReference type="SUPFAM" id="SSF102114">
    <property type="entry name" value="Radical SAM enzymes"/>
    <property type="match status" value="1"/>
</dbReference>
<dbReference type="NCBIfam" id="TIGR00089">
    <property type="entry name" value="MiaB/RimO family radical SAM methylthiotransferase"/>
    <property type="match status" value="1"/>
</dbReference>
<dbReference type="SFLD" id="SFLDG01061">
    <property type="entry name" value="methylthiotransferase"/>
    <property type="match status" value="1"/>
</dbReference>
<dbReference type="InterPro" id="IPR013848">
    <property type="entry name" value="Methylthiotransferase_N"/>
</dbReference>
<dbReference type="EMBL" id="CADCWL010000263">
    <property type="protein sequence ID" value="CAA9586909.1"/>
    <property type="molecule type" value="Genomic_DNA"/>
</dbReference>
<dbReference type="Gene3D" id="3.80.30.20">
    <property type="entry name" value="tm_1862 like domain"/>
    <property type="match status" value="1"/>
</dbReference>
<dbReference type="FunFam" id="3.80.30.20:FF:000001">
    <property type="entry name" value="tRNA-2-methylthio-N(6)-dimethylallyladenosine synthase 2"/>
    <property type="match status" value="1"/>
</dbReference>
<dbReference type="GO" id="GO:0005840">
    <property type="term" value="C:ribosome"/>
    <property type="evidence" value="ECO:0007669"/>
    <property type="project" value="UniProtKB-KW"/>
</dbReference>
<evidence type="ECO:0000256" key="5">
    <source>
        <dbReference type="ARBA" id="ARBA00022723"/>
    </source>
</evidence>
<dbReference type="PANTHER" id="PTHR43837:SF1">
    <property type="entry name" value="RIBOSOMAL PROTEIN US12 METHYLTHIOTRANSFERASE RIMO"/>
    <property type="match status" value="1"/>
</dbReference>
<dbReference type="SFLD" id="SFLDS00029">
    <property type="entry name" value="Radical_SAM"/>
    <property type="match status" value="1"/>
</dbReference>
<dbReference type="SMART" id="SM00729">
    <property type="entry name" value="Elp3"/>
    <property type="match status" value="1"/>
</dbReference>
<reference evidence="13" key="1">
    <citation type="submission" date="2020-02" db="EMBL/GenBank/DDBJ databases">
        <authorList>
            <person name="Meier V. D."/>
        </authorList>
    </citation>
    <scope>NUCLEOTIDE SEQUENCE</scope>
    <source>
        <strain evidence="13">AVDCRST_MAG19</strain>
    </source>
</reference>
<dbReference type="SFLD" id="SFLDG01082">
    <property type="entry name" value="B12-binding_domain_containing"/>
    <property type="match status" value="1"/>
</dbReference>
<dbReference type="AlphaFoldDB" id="A0A6J4VT23"/>
<evidence type="ECO:0000256" key="4">
    <source>
        <dbReference type="ARBA" id="ARBA00022691"/>
    </source>
</evidence>
<feature type="binding site" evidence="8">
    <location>
        <position position="87"/>
    </location>
    <ligand>
        <name>[4Fe-4S] cluster</name>
        <dbReference type="ChEBI" id="CHEBI:49883"/>
        <label>1</label>
    </ligand>
</feature>
<keyword evidence="2 8" id="KW-0963">Cytoplasm</keyword>
<dbReference type="PROSITE" id="PS01278">
    <property type="entry name" value="MTTASE_RADICAL"/>
    <property type="match status" value="1"/>
</dbReference>
<feature type="region of interest" description="Disordered" evidence="9">
    <location>
        <begin position="446"/>
        <end position="502"/>
    </location>
</feature>
<dbReference type="NCBIfam" id="TIGR01125">
    <property type="entry name" value="30S ribosomal protein S12 methylthiotransferase RimO"/>
    <property type="match status" value="1"/>
</dbReference>
<evidence type="ECO:0000259" key="12">
    <source>
        <dbReference type="PROSITE" id="PS51918"/>
    </source>
</evidence>
<feature type="binding site" evidence="8">
    <location>
        <position position="19"/>
    </location>
    <ligand>
        <name>[4Fe-4S] cluster</name>
        <dbReference type="ChEBI" id="CHEBI:49883"/>
        <label>1</label>
    </ligand>
</feature>
<keyword evidence="7 8" id="KW-0411">Iron-sulfur</keyword>
<evidence type="ECO:0000256" key="9">
    <source>
        <dbReference type="SAM" id="MobiDB-lite"/>
    </source>
</evidence>
<dbReference type="Pfam" id="PF18693">
    <property type="entry name" value="TRAM_2"/>
    <property type="match status" value="1"/>
</dbReference>
<proteinExistence type="inferred from homology"/>
<dbReference type="PANTHER" id="PTHR43837">
    <property type="entry name" value="RIBOSOMAL PROTEIN S12 METHYLTHIOTRANSFERASE RIMO"/>
    <property type="match status" value="1"/>
</dbReference>
<dbReference type="InterPro" id="IPR020612">
    <property type="entry name" value="Methylthiotransferase_CS"/>
</dbReference>
<comment type="function">
    <text evidence="8">Catalyzes the methylthiolation of an aspartic acid residue of ribosomal protein uS12.</text>
</comment>
<dbReference type="GO" id="GO:0035599">
    <property type="term" value="F:aspartic acid methylthiotransferase activity"/>
    <property type="evidence" value="ECO:0007669"/>
    <property type="project" value="TreeGrafter"/>
</dbReference>
<accession>A0A6J4VT23</accession>
<feature type="binding site" evidence="8">
    <location>
        <position position="55"/>
    </location>
    <ligand>
        <name>[4Fe-4S] cluster</name>
        <dbReference type="ChEBI" id="CHEBI:49883"/>
        <label>1</label>
    </ligand>
</feature>
<feature type="domain" description="MTTase N-terminal" evidence="11">
    <location>
        <begin position="10"/>
        <end position="123"/>
    </location>
</feature>
<dbReference type="PROSITE" id="PS50926">
    <property type="entry name" value="TRAM"/>
    <property type="match status" value="1"/>
</dbReference>
<protein>
    <recommendedName>
        <fullName evidence="8">Ribosomal protein uS12 methylthiotransferase RimO</fullName>
        <shortName evidence="8">uS12 MTTase</shortName>
        <shortName evidence="8">uS12 methylthiotransferase</shortName>
        <ecNumber evidence="8">2.8.4.4</ecNumber>
    </recommendedName>
    <alternativeName>
        <fullName evidence="8">Ribosomal protein uS12 (aspartate-C(3))-methylthiotransferase</fullName>
    </alternativeName>
    <alternativeName>
        <fullName evidence="8">Ribosome maturation factor RimO</fullName>
    </alternativeName>
</protein>
<dbReference type="GO" id="GO:0103039">
    <property type="term" value="F:protein methylthiotransferase activity"/>
    <property type="evidence" value="ECO:0007669"/>
    <property type="project" value="UniProtKB-EC"/>
</dbReference>
<dbReference type="InterPro" id="IPR005840">
    <property type="entry name" value="Ribosomal_uS12_MeSTrfase_RimO"/>
</dbReference>
<dbReference type="InterPro" id="IPR002792">
    <property type="entry name" value="TRAM_dom"/>
</dbReference>
<feature type="binding site" evidence="8">
    <location>
        <position position="164"/>
    </location>
    <ligand>
        <name>[4Fe-4S] cluster</name>
        <dbReference type="ChEBI" id="CHEBI:49883"/>
        <label>2</label>
        <note>4Fe-4S-S-AdoMet</note>
    </ligand>
</feature>
<dbReference type="GO" id="GO:0046872">
    <property type="term" value="F:metal ion binding"/>
    <property type="evidence" value="ECO:0007669"/>
    <property type="project" value="UniProtKB-KW"/>
</dbReference>
<dbReference type="HAMAP" id="MF_01865">
    <property type="entry name" value="MTTase_RimO"/>
    <property type="match status" value="1"/>
</dbReference>
<comment type="catalytic activity">
    <reaction evidence="8">
        <text>L-aspartate(89)-[ribosomal protein uS12]-hydrogen + (sulfur carrier)-SH + AH2 + 2 S-adenosyl-L-methionine = 3-methylsulfanyl-L-aspartate(89)-[ribosomal protein uS12]-hydrogen + (sulfur carrier)-H + 5'-deoxyadenosine + L-methionine + A + S-adenosyl-L-homocysteine + 2 H(+)</text>
        <dbReference type="Rhea" id="RHEA:37087"/>
        <dbReference type="Rhea" id="RHEA-COMP:10460"/>
        <dbReference type="Rhea" id="RHEA-COMP:10461"/>
        <dbReference type="Rhea" id="RHEA-COMP:14737"/>
        <dbReference type="Rhea" id="RHEA-COMP:14739"/>
        <dbReference type="ChEBI" id="CHEBI:13193"/>
        <dbReference type="ChEBI" id="CHEBI:15378"/>
        <dbReference type="ChEBI" id="CHEBI:17319"/>
        <dbReference type="ChEBI" id="CHEBI:17499"/>
        <dbReference type="ChEBI" id="CHEBI:29917"/>
        <dbReference type="ChEBI" id="CHEBI:29961"/>
        <dbReference type="ChEBI" id="CHEBI:57844"/>
        <dbReference type="ChEBI" id="CHEBI:57856"/>
        <dbReference type="ChEBI" id="CHEBI:59789"/>
        <dbReference type="ChEBI" id="CHEBI:64428"/>
        <dbReference type="ChEBI" id="CHEBI:73599"/>
        <dbReference type="EC" id="2.8.4.4"/>
    </reaction>
</comment>
<keyword evidence="13" id="KW-0689">Ribosomal protein</keyword>
<organism evidence="13">
    <name type="scientific">uncultured Thermomicrobiales bacterium</name>
    <dbReference type="NCBI Taxonomy" id="1645740"/>
    <lineage>
        <taxon>Bacteria</taxon>
        <taxon>Pseudomonadati</taxon>
        <taxon>Thermomicrobiota</taxon>
        <taxon>Thermomicrobia</taxon>
        <taxon>Thermomicrobiales</taxon>
        <taxon>environmental samples</taxon>
    </lineage>
</organism>
<evidence type="ECO:0000259" key="10">
    <source>
        <dbReference type="PROSITE" id="PS50926"/>
    </source>
</evidence>
<dbReference type="GO" id="GO:0005829">
    <property type="term" value="C:cytosol"/>
    <property type="evidence" value="ECO:0007669"/>
    <property type="project" value="TreeGrafter"/>
</dbReference>
<feature type="binding site" evidence="8">
    <location>
        <position position="157"/>
    </location>
    <ligand>
        <name>[4Fe-4S] cluster</name>
        <dbReference type="ChEBI" id="CHEBI:49883"/>
        <label>2</label>
        <note>4Fe-4S-S-AdoMet</note>
    </ligand>
</feature>
<dbReference type="InterPro" id="IPR058240">
    <property type="entry name" value="rSAM_sf"/>
</dbReference>
<keyword evidence="13" id="KW-0687">Ribonucleoprotein</keyword>
<dbReference type="InterPro" id="IPR005839">
    <property type="entry name" value="Methylthiotransferase"/>
</dbReference>
<dbReference type="Pfam" id="PF04055">
    <property type="entry name" value="Radical_SAM"/>
    <property type="match status" value="1"/>
</dbReference>
<evidence type="ECO:0000256" key="7">
    <source>
        <dbReference type="ARBA" id="ARBA00023014"/>
    </source>
</evidence>
<comment type="subcellular location">
    <subcellularLocation>
        <location evidence="8">Cytoplasm</location>
    </subcellularLocation>
</comment>
<keyword evidence="4 8" id="KW-0949">S-adenosyl-L-methionine</keyword>
<gene>
    <name evidence="8" type="primary">rimO</name>
    <name evidence="13" type="ORF">AVDCRST_MAG19-4984</name>
</gene>
<comment type="cofactor">
    <cofactor evidence="8">
        <name>[4Fe-4S] cluster</name>
        <dbReference type="ChEBI" id="CHEBI:49883"/>
    </cofactor>
    <text evidence="8">Binds 2 [4Fe-4S] clusters. One cluster is coordinated with 3 cysteines and an exchangeable S-adenosyl-L-methionine.</text>
</comment>
<comment type="similarity">
    <text evidence="8">Belongs to the methylthiotransferase family. RimO subfamily.</text>
</comment>
<dbReference type="GO" id="GO:0006400">
    <property type="term" value="P:tRNA modification"/>
    <property type="evidence" value="ECO:0007669"/>
    <property type="project" value="InterPro"/>
</dbReference>
<evidence type="ECO:0000313" key="13">
    <source>
        <dbReference type="EMBL" id="CAA9586909.1"/>
    </source>
</evidence>
<dbReference type="InterPro" id="IPR007197">
    <property type="entry name" value="rSAM"/>
</dbReference>
<evidence type="ECO:0000259" key="11">
    <source>
        <dbReference type="PROSITE" id="PS51449"/>
    </source>
</evidence>
<dbReference type="GO" id="GO:0051539">
    <property type="term" value="F:4 iron, 4 sulfur cluster binding"/>
    <property type="evidence" value="ECO:0007669"/>
    <property type="project" value="UniProtKB-UniRule"/>
</dbReference>